<feature type="coiled-coil region" evidence="2">
    <location>
        <begin position="1705"/>
        <end position="1732"/>
    </location>
</feature>
<feature type="compositionally biased region" description="Basic and acidic residues" evidence="3">
    <location>
        <begin position="835"/>
        <end position="852"/>
    </location>
</feature>
<dbReference type="PANTHER" id="PTHR24147">
    <property type="entry name" value="ANKYRIN REPEAT DOMAIN 36-RELATED"/>
    <property type="match status" value="1"/>
</dbReference>
<gene>
    <name evidence="5" type="ORF">APTSU1_000162300</name>
</gene>
<feature type="region of interest" description="Disordered" evidence="3">
    <location>
        <begin position="1217"/>
        <end position="1246"/>
    </location>
</feature>
<feature type="compositionally biased region" description="Basic and acidic residues" evidence="3">
    <location>
        <begin position="874"/>
        <end position="890"/>
    </location>
</feature>
<feature type="compositionally biased region" description="Polar residues" evidence="3">
    <location>
        <begin position="384"/>
        <end position="402"/>
    </location>
</feature>
<feature type="compositionally biased region" description="Polar residues" evidence="3">
    <location>
        <begin position="526"/>
        <end position="544"/>
    </location>
</feature>
<keyword evidence="1" id="KW-0040">ANK repeat</keyword>
<feature type="region of interest" description="Disordered" evidence="3">
    <location>
        <begin position="314"/>
        <end position="714"/>
    </location>
</feature>
<feature type="repeat" description="ANK" evidence="1">
    <location>
        <begin position="111"/>
        <end position="143"/>
    </location>
</feature>
<dbReference type="SUPFAM" id="SSF48403">
    <property type="entry name" value="Ankyrin repeat"/>
    <property type="match status" value="1"/>
</dbReference>
<evidence type="ECO:0000259" key="4">
    <source>
        <dbReference type="Pfam" id="PF12001"/>
    </source>
</evidence>
<feature type="repeat" description="ANK" evidence="1">
    <location>
        <begin position="78"/>
        <end position="110"/>
    </location>
</feature>
<dbReference type="InterPro" id="IPR021885">
    <property type="entry name" value="DUF3496"/>
</dbReference>
<name>A0ABQ0EGZ8_APOSI</name>
<feature type="region of interest" description="Disordered" evidence="3">
    <location>
        <begin position="1432"/>
        <end position="1481"/>
    </location>
</feature>
<feature type="domain" description="DUF3496" evidence="4">
    <location>
        <begin position="1767"/>
        <end position="1852"/>
    </location>
</feature>
<dbReference type="Proteomes" id="UP001623349">
    <property type="component" value="Unassembled WGS sequence"/>
</dbReference>
<feature type="compositionally biased region" description="Acidic residues" evidence="3">
    <location>
        <begin position="575"/>
        <end position="587"/>
    </location>
</feature>
<feature type="repeat" description="ANK" evidence="1">
    <location>
        <begin position="177"/>
        <end position="209"/>
    </location>
</feature>
<evidence type="ECO:0000256" key="1">
    <source>
        <dbReference type="PROSITE-ProRule" id="PRU00023"/>
    </source>
</evidence>
<sequence length="2225" mass="250273">MQRLFHKKQRTPLGFCDGLNNIFVGFGSKDEKGCRPPKYHASYAPYYPIHKAASTGDVDTVKRFVERGVFAMEQIDWKYRTALHFACVYGHPEVVTLLVESSCEISPKDIKDATPLIKASQCRQIECLDILLKHGADPNIMDCSENTALHYAVYNGDIKTATKLLEYKANIEAVNENKITPLLLALKQNKEKMAEFLINNGANAKTCDFLGRSSLMYAVRCGSELIIKLLLQRDIDTFKQDVFGWTAKRYAVESKSKVRKLLIDYDEEELRQRCSDHQERCLCNGNDFYNSIELLSRYCVMYLIINNQSPVSKPILPASKVKNPPQSEAVEKTEARPSKPVSESTKEDTCMMPVLPTTDVKDPPQSEAVEKAEARPPKPESTKTDACSTPTTKVKDFPQNTAAEEAEANPSQSEPGLGVSSEKKAQTSEHNENNWLLDSQNSGDEEENSTDITKGRVLAWVDKDDSLKSLSVEEVIEVSSEEEQKGDEEEEEEEEDGGDDEDGDDEDGGDDKDGTGHQQLVEEETQQPAGKSNQENPSNKTSIFQEDKDSTEDSKEAATEQPLGKDEQPKSQKDEDSDEITEEEETEQPLGQDKASIPQTVEDSTEDSEKRSKTAALEKSNQEIQCQKTNKDKNLPQKSEDSSTDSEEEAPEQLAGKSNQGSPCKQMSNDGLTYANSGDNRNSIFECLSKKGIDHLRGTADQSGDKRAKESPKKYPLFKPTIEMNDLDGKNALGLADLQTLTSANSDSEVTSTENEKSHSDSTINSPLTIFEYLPRKEENGYLTGSSLLRGQNTAAGQMKASISETYGLKKILGYLQRISDQQTQNKVTGGMSGKVKETMSRKEQRQHESSLSDHSWTFSDPLPQRVDVSPLTRRRDQTGENMAREESKGNKVTPMENLRRHDSIESVESLSMSENPPQEYVGHLPEAADPRRENTGNGEMKGAPQLKPTTKRKSSFLNRAVAKKQERSWESAEPDKELASTEEQRSHAIRGRSESLMHNGRALCKEVTTTEQRKHKSQKKFQSLVIPQPHPLNEDIVCCTGIPGQERKNVVNMEMKVSSTEVKSTEEHETDNNFKSKESMHMSKCPPQKKDVNHLPGTANKRRKSLTRREMKEESGNKETSVEELKRHGSHQSIQSWTTSETFSVDDVHLARTMDERPESITNAEVEVPHKERILSEQQRHGNRGNVHSLTSYERTTYMEDGVRFSATTDQILENKGNAKSKAKPNNAMTSTEGQTRAYKKERQPEKADVCRLAVSIEERGETSTHGEMKDLCKEARLTKEQRRHNIHGCDQTLPRSVRHLAVTTDHKTESKTTTETKGKPNGGQTPTKKQRQQKGVEKLGTRRSNGDHLAASEHQRKGNMTNGDKEEDMAMNGQNVAESAVNIGHQGIATKKQKASKEEPQRSNENEKVTPLIISEPLTQDDAVHLSKIADQRGENVANGRMKERPNLYGTSKDQNGKNGSENSPSLLKQKRKRGLSNKMDTVEKACYDNAAAAGGGGDGDNAAAISDTGIRNGFIQQMHGGKAHNHQFPVTQKKHAGLNKKTSSEKNKAVKYMEAVDDHQLSKSLSEDYDLSDYDNVLMIVDQLQMKYKEVSLSPAKQELQQRNTDGHYEKRKKQSTEKEQQHHKREKQGLERRLRAQDMELQHLRNDVNKERMADSMDRVTGSCKQSDSSSGDQTHVFCLQEACHPETEAEHGDCVTKEHLQKVEHEVLKLVETIKKQTETIELLERKLPSEDKTLAGTDHLTQAGQEFFNAFKEMCTTSGMSQLELRIQQLEREFSEIKTRTRENVMVLENYVKLNQSHKLMEAEAKLKEVMTQFVMLTQHNTALLNLLSSVFASECPCMANVHRRLGSLFNQEHTPTPTSGLQPSNSSITAHLDVSVLSKKCFKPAKTSTVCENREHSFSEVSNTRQFEKNIPIDEPQHESREVKIREESKRVIIREDQETFDNLGNHNAHGNSEYTNLESKHSEETSHQALCKAEPEQCKDPCLERVAMSSSSSQGQLRSKDKYYGSIRKSFNKKEAHTSAPNMCMMSSDPGFGSGQLNNSLGYRRNFLQRESLKTSSRTQPFESSLSFLNKVREENQQTSYDKAAKHSAAHIKPRKSTLSNLQFTHPEEVTHQTARKTEPKCYEAPSPARIEMTNPLTYYQLPSKDRQDESLRRNFDKIKTYSSVPNMYTMTSPPGFGSGQLYNSSEHRGSLMQTEVVMLSSRPWHFVESMDSYLCR</sequence>
<feature type="compositionally biased region" description="Polar residues" evidence="3">
    <location>
        <begin position="656"/>
        <end position="683"/>
    </location>
</feature>
<dbReference type="Pfam" id="PF12796">
    <property type="entry name" value="Ank_2"/>
    <property type="match status" value="2"/>
</dbReference>
<keyword evidence="2" id="KW-0175">Coiled coil</keyword>
<evidence type="ECO:0000256" key="3">
    <source>
        <dbReference type="SAM" id="MobiDB-lite"/>
    </source>
</evidence>
<accession>A0ABQ0EGZ8</accession>
<feature type="region of interest" description="Disordered" evidence="3">
    <location>
        <begin position="744"/>
        <end position="763"/>
    </location>
</feature>
<dbReference type="Pfam" id="PF12001">
    <property type="entry name" value="DUF3496"/>
    <property type="match status" value="1"/>
</dbReference>
<reference evidence="5 6" key="1">
    <citation type="submission" date="2024-08" db="EMBL/GenBank/DDBJ databases">
        <title>The draft genome of Apodemus speciosus.</title>
        <authorList>
            <person name="Nabeshima K."/>
            <person name="Suzuki S."/>
            <person name="Onuma M."/>
        </authorList>
    </citation>
    <scope>NUCLEOTIDE SEQUENCE [LARGE SCALE GENOMIC DNA]</scope>
    <source>
        <strain evidence="5">IB14-021</strain>
    </source>
</reference>
<dbReference type="Gene3D" id="1.25.40.20">
    <property type="entry name" value="Ankyrin repeat-containing domain"/>
    <property type="match status" value="2"/>
</dbReference>
<feature type="compositionally biased region" description="Basic and acidic residues" evidence="3">
    <location>
        <begin position="545"/>
        <end position="574"/>
    </location>
</feature>
<feature type="compositionally biased region" description="Basic and acidic residues" evidence="3">
    <location>
        <begin position="1336"/>
        <end position="1358"/>
    </location>
</feature>
<feature type="region of interest" description="Disordered" evidence="3">
    <location>
        <begin position="1598"/>
        <end position="1638"/>
    </location>
</feature>
<feature type="compositionally biased region" description="Polar residues" evidence="3">
    <location>
        <begin position="907"/>
        <end position="917"/>
    </location>
</feature>
<protein>
    <recommendedName>
        <fullName evidence="4">DUF3496 domain-containing protein</fullName>
    </recommendedName>
</protein>
<evidence type="ECO:0000313" key="6">
    <source>
        <dbReference type="Proteomes" id="UP001623349"/>
    </source>
</evidence>
<feature type="region of interest" description="Disordered" evidence="3">
    <location>
        <begin position="1386"/>
        <end position="1419"/>
    </location>
</feature>
<feature type="region of interest" description="Disordered" evidence="3">
    <location>
        <begin position="824"/>
        <end position="997"/>
    </location>
</feature>
<evidence type="ECO:0000313" key="5">
    <source>
        <dbReference type="EMBL" id="GAB1286393.1"/>
    </source>
</evidence>
<organism evidence="5 6">
    <name type="scientific">Apodemus speciosus</name>
    <name type="common">Large Japanese field mouse</name>
    <dbReference type="NCBI Taxonomy" id="105296"/>
    <lineage>
        <taxon>Eukaryota</taxon>
        <taxon>Metazoa</taxon>
        <taxon>Chordata</taxon>
        <taxon>Craniata</taxon>
        <taxon>Vertebrata</taxon>
        <taxon>Euteleostomi</taxon>
        <taxon>Mammalia</taxon>
        <taxon>Eutheria</taxon>
        <taxon>Euarchontoglires</taxon>
        <taxon>Glires</taxon>
        <taxon>Rodentia</taxon>
        <taxon>Myomorpha</taxon>
        <taxon>Muroidea</taxon>
        <taxon>Muridae</taxon>
        <taxon>Murinae</taxon>
        <taxon>Apodemus</taxon>
    </lineage>
</organism>
<proteinExistence type="predicted"/>
<dbReference type="EMBL" id="BAAFST010000002">
    <property type="protein sequence ID" value="GAB1286393.1"/>
    <property type="molecule type" value="Genomic_DNA"/>
</dbReference>
<evidence type="ECO:0000256" key="2">
    <source>
        <dbReference type="SAM" id="Coils"/>
    </source>
</evidence>
<feature type="compositionally biased region" description="Basic and acidic residues" evidence="3">
    <location>
        <begin position="688"/>
        <end position="713"/>
    </location>
</feature>
<comment type="caution">
    <text evidence="5">The sequence shown here is derived from an EMBL/GenBank/DDBJ whole genome shotgun (WGS) entry which is preliminary data.</text>
</comment>
<feature type="compositionally biased region" description="Polar residues" evidence="3">
    <location>
        <begin position="433"/>
        <end position="442"/>
    </location>
</feature>
<feature type="compositionally biased region" description="Basic and acidic residues" evidence="3">
    <location>
        <begin position="629"/>
        <end position="641"/>
    </location>
</feature>
<feature type="compositionally biased region" description="Polar residues" evidence="3">
    <location>
        <begin position="744"/>
        <end position="753"/>
    </location>
</feature>
<dbReference type="PROSITE" id="PS50297">
    <property type="entry name" value="ANK_REP_REGION"/>
    <property type="match status" value="4"/>
</dbReference>
<feature type="compositionally biased region" description="Basic and acidic residues" evidence="3">
    <location>
        <begin position="421"/>
        <end position="432"/>
    </location>
</feature>
<feature type="compositionally biased region" description="Acidic residues" evidence="3">
    <location>
        <begin position="642"/>
        <end position="651"/>
    </location>
</feature>
<dbReference type="PROSITE" id="PS50088">
    <property type="entry name" value="ANK_REPEAT"/>
    <property type="match status" value="4"/>
</dbReference>
<feature type="compositionally biased region" description="Acidic residues" evidence="3">
    <location>
        <begin position="474"/>
        <end position="510"/>
    </location>
</feature>
<keyword evidence="6" id="KW-1185">Reference proteome</keyword>
<dbReference type="SMART" id="SM00248">
    <property type="entry name" value="ANK"/>
    <property type="match status" value="6"/>
</dbReference>
<feature type="compositionally biased region" description="Basic and acidic residues" evidence="3">
    <location>
        <begin position="1306"/>
        <end position="1320"/>
    </location>
</feature>
<feature type="compositionally biased region" description="Polar residues" evidence="3">
    <location>
        <begin position="1451"/>
        <end position="1469"/>
    </location>
</feature>
<feature type="region of interest" description="Disordered" evidence="3">
    <location>
        <begin position="1060"/>
        <end position="1136"/>
    </location>
</feature>
<feature type="compositionally biased region" description="Basic and acidic residues" evidence="3">
    <location>
        <begin position="964"/>
        <end position="996"/>
    </location>
</feature>
<feature type="region of interest" description="Disordered" evidence="3">
    <location>
        <begin position="1304"/>
        <end position="1369"/>
    </location>
</feature>
<feature type="compositionally biased region" description="Basic and acidic residues" evidence="3">
    <location>
        <begin position="1397"/>
        <end position="1410"/>
    </location>
</feature>
<feature type="compositionally biased region" description="Basic and acidic residues" evidence="3">
    <location>
        <begin position="1108"/>
        <end position="1128"/>
    </location>
</feature>
<feature type="compositionally biased region" description="Basic and acidic residues" evidence="3">
    <location>
        <begin position="1608"/>
        <end position="1624"/>
    </location>
</feature>
<feature type="compositionally biased region" description="Basic and acidic residues" evidence="3">
    <location>
        <begin position="1064"/>
        <end position="1082"/>
    </location>
</feature>
<feature type="compositionally biased region" description="Basic and acidic residues" evidence="3">
    <location>
        <begin position="359"/>
        <end position="383"/>
    </location>
</feature>
<dbReference type="InterPro" id="IPR050657">
    <property type="entry name" value="Ankyrin_repeat_domain"/>
</dbReference>
<dbReference type="PANTHER" id="PTHR24147:SF74">
    <property type="entry name" value="RIKEN CDNA 4932414N04 GENE"/>
    <property type="match status" value="1"/>
</dbReference>
<dbReference type="InterPro" id="IPR002110">
    <property type="entry name" value="Ankyrin_rpt"/>
</dbReference>
<dbReference type="InterPro" id="IPR036770">
    <property type="entry name" value="Ankyrin_rpt-contain_sf"/>
</dbReference>
<dbReference type="Pfam" id="PF00023">
    <property type="entry name" value="Ank"/>
    <property type="match status" value="1"/>
</dbReference>
<feature type="repeat" description="ANK" evidence="1">
    <location>
        <begin position="144"/>
        <end position="176"/>
    </location>
</feature>